<keyword evidence="1" id="KW-0548">Nucleotidyltransferase</keyword>
<name>A0A1Q9EYI5_SYMMI</name>
<gene>
    <name evidence="5" type="ORF">AK812_SmicGene3635</name>
</gene>
<organism evidence="5 6">
    <name type="scientific">Symbiodinium microadriaticum</name>
    <name type="common">Dinoflagellate</name>
    <name type="synonym">Zooxanthella microadriatica</name>
    <dbReference type="NCBI Taxonomy" id="2951"/>
    <lineage>
        <taxon>Eukaryota</taxon>
        <taxon>Sar</taxon>
        <taxon>Alveolata</taxon>
        <taxon>Dinophyceae</taxon>
        <taxon>Suessiales</taxon>
        <taxon>Symbiodiniaceae</taxon>
        <taxon>Symbiodinium</taxon>
    </lineage>
</organism>
<dbReference type="InterPro" id="IPR011990">
    <property type="entry name" value="TPR-like_helical_dom_sf"/>
</dbReference>
<keyword evidence="1" id="KW-0694">RNA-binding</keyword>
<dbReference type="GO" id="GO:0003723">
    <property type="term" value="F:RNA binding"/>
    <property type="evidence" value="ECO:0007669"/>
    <property type="project" value="UniProtKB-KW"/>
</dbReference>
<keyword evidence="6" id="KW-1185">Reference proteome</keyword>
<keyword evidence="3" id="KW-0472">Membrane</keyword>
<dbReference type="Gene3D" id="1.25.40.10">
    <property type="entry name" value="Tetratricopeptide repeat domain"/>
    <property type="match status" value="1"/>
</dbReference>
<feature type="region of interest" description="Disordered" evidence="2">
    <location>
        <begin position="460"/>
        <end position="481"/>
    </location>
</feature>
<keyword evidence="1" id="KW-0808">Transferase</keyword>
<proteinExistence type="inferred from homology"/>
<evidence type="ECO:0000259" key="4">
    <source>
        <dbReference type="Pfam" id="PF05183"/>
    </source>
</evidence>
<keyword evidence="1" id="KW-0696">RNA-directed RNA polymerase</keyword>
<accession>A0A1Q9EYI5</accession>
<dbReference type="GO" id="GO:0003968">
    <property type="term" value="F:RNA-directed RNA polymerase activity"/>
    <property type="evidence" value="ECO:0007669"/>
    <property type="project" value="UniProtKB-KW"/>
</dbReference>
<comment type="catalytic activity">
    <reaction evidence="1">
        <text>RNA(n) + a ribonucleoside 5'-triphosphate = RNA(n+1) + diphosphate</text>
        <dbReference type="Rhea" id="RHEA:21248"/>
        <dbReference type="Rhea" id="RHEA-COMP:14527"/>
        <dbReference type="Rhea" id="RHEA-COMP:17342"/>
        <dbReference type="ChEBI" id="CHEBI:33019"/>
        <dbReference type="ChEBI" id="CHEBI:61557"/>
        <dbReference type="ChEBI" id="CHEBI:140395"/>
        <dbReference type="EC" id="2.7.7.48"/>
    </reaction>
</comment>
<evidence type="ECO:0000256" key="2">
    <source>
        <dbReference type="SAM" id="MobiDB-lite"/>
    </source>
</evidence>
<sequence>MGKKVLQAGNLVALGAVVGYVICLFLPLHKAYYTTLGGLIRVVDVTTYSLTAYYDWHSGAACWFARKLRGGGEDECSDGGHASVWLQDTQASLCTELSDAVIMSACSGYGTAYTIGLCMFLIVLLNAIAQGITFWLIQQYMHKPKKQYREVAFFLDLIGCILMLICVITYILAIQRLSAITTPGDIVISTSNGIGASYGYTFLYFFILVQVVSVVLLASGSNSQEAREAELREQRKFMAELQMFDQATEMVNTNFGGQGVSAPPSNWQSPPAHWGNQPAMQPDASADGRPADGRSCGSILLSRPKFQVSGPAGKSVWLNTSLTLYFMAKAEAVWAHDNRSDEQEEDFGQYPSFSFKFSVQTLAARPHGFSWMKRTISHEAEVAVGRLRDMGFTPSSAGALPSQGGMSPLTVLGIGDASCWQQVRHAFIARLRQFPPEQFPEEFVIIVDAYTLLKRRFHSAQEEADDGRGKRRRRMDPAAAATPPPVVAIDCAGVVHSEMPQNVAPASAAAPPQGAPILPAPSEPSGYVAGTSSLNGHRPTQTTPALHITGWQQALAFFAELRSTAMEANIVAFGSTMAALASGGQWQRTAHLLAEMEEALLTPNLLTCSACISACDASARWPDALHLLRRLGDLVWRYPCQSARDLVVFEAVRPPPGTLVSMNCITLSQHGSVNALLAGGDVDGDLDMISFWPKLVEFLADTEEAVKAWDFKTLEAEALEGQTYLREAQRVKTISLRGLACRFAERIASRAIKALLSGAGQSRLEEAVHEALVAACLAHRIPPRLRPIMSQLSAADPFPAAHLADSPELGEWPAPLSPEASSALLASRAQYEAEIASKCAADLAAYFQSLWVTVHQLQCKVSELEEWKKKALEDVRKLRPEIHSSYVPSLIKTP</sequence>
<evidence type="ECO:0000256" key="1">
    <source>
        <dbReference type="RuleBase" id="RU363098"/>
    </source>
</evidence>
<dbReference type="InterPro" id="IPR057596">
    <property type="entry name" value="RDRP_core"/>
</dbReference>
<protein>
    <recommendedName>
        <fullName evidence="1">RNA-dependent RNA polymerase</fullName>
        <ecNumber evidence="1">2.7.7.48</ecNumber>
    </recommendedName>
</protein>
<keyword evidence="3" id="KW-0812">Transmembrane</keyword>
<dbReference type="Pfam" id="PF05183">
    <property type="entry name" value="RdRP"/>
    <property type="match status" value="1"/>
</dbReference>
<feature type="transmembrane region" description="Helical" evidence="3">
    <location>
        <begin position="113"/>
        <end position="137"/>
    </location>
</feature>
<dbReference type="AlphaFoldDB" id="A0A1Q9EYI5"/>
<dbReference type="EC" id="2.7.7.48" evidence="1"/>
<dbReference type="Proteomes" id="UP000186817">
    <property type="component" value="Unassembled WGS sequence"/>
</dbReference>
<feature type="transmembrane region" description="Helical" evidence="3">
    <location>
        <begin position="157"/>
        <end position="178"/>
    </location>
</feature>
<evidence type="ECO:0000313" key="6">
    <source>
        <dbReference type="Proteomes" id="UP000186817"/>
    </source>
</evidence>
<dbReference type="EMBL" id="LSRX01000043">
    <property type="protein sequence ID" value="OLQ12433.1"/>
    <property type="molecule type" value="Genomic_DNA"/>
</dbReference>
<dbReference type="OrthoDB" id="448506at2759"/>
<comment type="similarity">
    <text evidence="1">Belongs to the RdRP family.</text>
</comment>
<feature type="transmembrane region" description="Helical" evidence="3">
    <location>
        <begin position="198"/>
        <end position="218"/>
    </location>
</feature>
<feature type="domain" description="RDRP core" evidence="4">
    <location>
        <begin position="634"/>
        <end position="720"/>
    </location>
</feature>
<reference evidence="5 6" key="1">
    <citation type="submission" date="2016-02" db="EMBL/GenBank/DDBJ databases">
        <title>Genome analysis of coral dinoflagellate symbionts highlights evolutionary adaptations to a symbiotic lifestyle.</title>
        <authorList>
            <person name="Aranda M."/>
            <person name="Li Y."/>
            <person name="Liew Y.J."/>
            <person name="Baumgarten S."/>
            <person name="Simakov O."/>
            <person name="Wilson M."/>
            <person name="Piel J."/>
            <person name="Ashoor H."/>
            <person name="Bougouffa S."/>
            <person name="Bajic V.B."/>
            <person name="Ryu T."/>
            <person name="Ravasi T."/>
            <person name="Bayer T."/>
            <person name="Micklem G."/>
            <person name="Kim H."/>
            <person name="Bhak J."/>
            <person name="Lajeunesse T.C."/>
            <person name="Voolstra C.R."/>
        </authorList>
    </citation>
    <scope>NUCLEOTIDE SEQUENCE [LARGE SCALE GENOMIC DNA]</scope>
    <source>
        <strain evidence="5 6">CCMP2467</strain>
    </source>
</reference>
<evidence type="ECO:0000256" key="3">
    <source>
        <dbReference type="SAM" id="Phobius"/>
    </source>
</evidence>
<evidence type="ECO:0000313" key="5">
    <source>
        <dbReference type="EMBL" id="OLQ12433.1"/>
    </source>
</evidence>
<feature type="region of interest" description="Disordered" evidence="2">
    <location>
        <begin position="259"/>
        <end position="292"/>
    </location>
</feature>
<comment type="caution">
    <text evidence="5">The sequence shown here is derived from an EMBL/GenBank/DDBJ whole genome shotgun (WGS) entry which is preliminary data.</text>
</comment>
<keyword evidence="3" id="KW-1133">Transmembrane helix</keyword>
<feature type="transmembrane region" description="Helical" evidence="3">
    <location>
        <begin position="12"/>
        <end position="29"/>
    </location>
</feature>